<reference evidence="3 4" key="1">
    <citation type="submission" date="2018-04" db="EMBL/GenBank/DDBJ databases">
        <title>Genomic Encyclopedia of Archaeal and Bacterial Type Strains, Phase II (KMG-II): from individual species to whole genera.</title>
        <authorList>
            <person name="Goeker M."/>
        </authorList>
    </citation>
    <scope>NUCLEOTIDE SEQUENCE [LARGE SCALE GENOMIC DNA]</scope>
    <source>
        <strain evidence="3 4">DSM 23382</strain>
    </source>
</reference>
<name>A0A2T5VEG8_9HYPH</name>
<evidence type="ECO:0000259" key="2">
    <source>
        <dbReference type="Pfam" id="PF13406"/>
    </source>
</evidence>
<feature type="signal peptide" evidence="1">
    <location>
        <begin position="1"/>
        <end position="28"/>
    </location>
</feature>
<dbReference type="EMBL" id="QAYG01000001">
    <property type="protein sequence ID" value="PTW62133.1"/>
    <property type="molecule type" value="Genomic_DNA"/>
</dbReference>
<dbReference type="PANTHER" id="PTHR30163">
    <property type="entry name" value="MEMBRANE-BOUND LYTIC MUREIN TRANSGLYCOSYLASE B"/>
    <property type="match status" value="1"/>
</dbReference>
<dbReference type="GO" id="GO:0009253">
    <property type="term" value="P:peptidoglycan catabolic process"/>
    <property type="evidence" value="ECO:0007669"/>
    <property type="project" value="TreeGrafter"/>
</dbReference>
<keyword evidence="4" id="KW-1185">Reference proteome</keyword>
<dbReference type="Pfam" id="PF13406">
    <property type="entry name" value="SLT_2"/>
    <property type="match status" value="1"/>
</dbReference>
<feature type="chain" id="PRO_5015446234" evidence="1">
    <location>
        <begin position="29"/>
        <end position="131"/>
    </location>
</feature>
<proteinExistence type="predicted"/>
<dbReference type="InterPro" id="IPR023346">
    <property type="entry name" value="Lysozyme-like_dom_sf"/>
</dbReference>
<dbReference type="GO" id="GO:0008933">
    <property type="term" value="F:peptidoglycan lytic transglycosylase activity"/>
    <property type="evidence" value="ECO:0007669"/>
    <property type="project" value="TreeGrafter"/>
</dbReference>
<evidence type="ECO:0000313" key="3">
    <source>
        <dbReference type="EMBL" id="PTW62133.1"/>
    </source>
</evidence>
<dbReference type="SUPFAM" id="SSF53955">
    <property type="entry name" value="Lysozyme-like"/>
    <property type="match status" value="1"/>
</dbReference>
<dbReference type="AlphaFoldDB" id="A0A2T5VEG8"/>
<feature type="domain" description="Transglycosylase SLT" evidence="2">
    <location>
        <begin position="38"/>
        <end position="131"/>
    </location>
</feature>
<dbReference type="Proteomes" id="UP000244081">
    <property type="component" value="Unassembled WGS sequence"/>
</dbReference>
<evidence type="ECO:0000256" key="1">
    <source>
        <dbReference type="SAM" id="SignalP"/>
    </source>
</evidence>
<organism evidence="3 4">
    <name type="scientific">Breoghania corrubedonensis</name>
    <dbReference type="NCBI Taxonomy" id="665038"/>
    <lineage>
        <taxon>Bacteria</taxon>
        <taxon>Pseudomonadati</taxon>
        <taxon>Pseudomonadota</taxon>
        <taxon>Alphaproteobacteria</taxon>
        <taxon>Hyphomicrobiales</taxon>
        <taxon>Stappiaceae</taxon>
        <taxon>Breoghania</taxon>
    </lineage>
</organism>
<dbReference type="InterPro" id="IPR043426">
    <property type="entry name" value="MltB-like"/>
</dbReference>
<evidence type="ECO:0000313" key="4">
    <source>
        <dbReference type="Proteomes" id="UP000244081"/>
    </source>
</evidence>
<sequence length="131" mass="14353">MRFRGGVGFLRVAAVLLGSLAFSGAAGAASCGNDGSGFDAWLAAYKSDAAARRVASRGVIESALSGVRYDPRVVRLDRSQKSFKLSFNQFYRRRVSNAMISRGRSYIGNNRRLFDRIERDFGVPPEIIVSI</sequence>
<dbReference type="InterPro" id="IPR031304">
    <property type="entry name" value="SLT_2"/>
</dbReference>
<accession>A0A2T5VEG8</accession>
<protein>
    <submittedName>
        <fullName evidence="3">Transglycosylase protein with SLT domain</fullName>
    </submittedName>
</protein>
<dbReference type="PANTHER" id="PTHR30163:SF8">
    <property type="entry name" value="LYTIC MUREIN TRANSGLYCOSYLASE"/>
    <property type="match status" value="1"/>
</dbReference>
<dbReference type="PROSITE" id="PS51257">
    <property type="entry name" value="PROKAR_LIPOPROTEIN"/>
    <property type="match status" value="1"/>
</dbReference>
<gene>
    <name evidence="3" type="ORF">C8N35_101168</name>
</gene>
<keyword evidence="1" id="KW-0732">Signal</keyword>
<dbReference type="Gene3D" id="1.10.530.10">
    <property type="match status" value="1"/>
</dbReference>
<comment type="caution">
    <text evidence="3">The sequence shown here is derived from an EMBL/GenBank/DDBJ whole genome shotgun (WGS) entry which is preliminary data.</text>
</comment>